<comment type="subcellular location">
    <subcellularLocation>
        <location evidence="2">Cytoplasm</location>
    </subcellularLocation>
</comment>
<evidence type="ECO:0000256" key="1">
    <source>
        <dbReference type="ARBA" id="ARBA00002738"/>
    </source>
</evidence>
<dbReference type="Pfam" id="PF07534">
    <property type="entry name" value="TLD"/>
    <property type="match status" value="1"/>
</dbReference>
<evidence type="ECO:0000256" key="3">
    <source>
        <dbReference type="ARBA" id="ARBA00006731"/>
    </source>
</evidence>
<feature type="compositionally biased region" description="Low complexity" evidence="6">
    <location>
        <begin position="156"/>
        <end position="165"/>
    </location>
</feature>
<sequence>MGQSQSDESQRSLSPDEIRHRLTTRLQKRTFTDLELYSFRDVFSSLANTSSTSSNDSNTDDEKNSNNTLYWSEDTLTRFLELPDALDVGSLLFHASSIAAGFPFLSDGPAVLEWEAVVRVVCVFTGRYRGVLRKGGGDPVRLWFRILSVYDRGDRNNNSNSSNNNDILNGGGEGGDTSSDSETSNGVFRIADPEDIEDIEDDDDEDDELALAALEALDAIEVFKETEKPAAKYIRRLDPRNLTKLVMLLLVIAPLDPQESLATYVERYSGEALVELRRAAESVVRSMSIGGKPILWKGFSRSVKRSLPYLFDGFKPLYEHFLFSKRLNMNKDPTLHLPLTPPLLQHHGTILTPTLLNQLSFFIKGENLWRRLRKLYIGSDDGFSMGMFEQKVFKWRAPTILLVSGSRMGTPQTSREKSFSDSLAPKRYPDSVTAADGKEEEDDETLTFGVYIDVMWKITHKECFGTPTTKVFQLHPIHEVFETSKAHSDYIYWNKSAGIGFGAPLPRIKVGDPVLHMNLGAVSLILDESLEFGVFTHSSSGGGAYHTSDLSVGGRRDDWQERFNIEEIEVWGLGGEEEAKEQARQWAWDESEAMRRRNVQLGDDVEANRALLEMAGIIGGNRSGGSM</sequence>
<dbReference type="Proteomes" id="UP001373714">
    <property type="component" value="Unassembled WGS sequence"/>
</dbReference>
<feature type="domain" description="TLDc" evidence="7">
    <location>
        <begin position="349"/>
        <end position="574"/>
    </location>
</feature>
<evidence type="ECO:0000256" key="5">
    <source>
        <dbReference type="ARBA" id="ARBA00022490"/>
    </source>
</evidence>
<evidence type="ECO:0000256" key="4">
    <source>
        <dbReference type="ARBA" id="ARBA00015163"/>
    </source>
</evidence>
<name>A0AAV9VJ34_9PEZI</name>
<protein>
    <recommendedName>
        <fullName evidence="4">Restriction of telomere capping protein 5</fullName>
    </recommendedName>
</protein>
<dbReference type="PANTHER" id="PTHR23354">
    <property type="entry name" value="NUCLEOLAR PROTEIN 7/ESTROGEN RECEPTOR COACTIVATOR-RELATED"/>
    <property type="match status" value="1"/>
</dbReference>
<dbReference type="InterPro" id="IPR006571">
    <property type="entry name" value="TLDc_dom"/>
</dbReference>
<dbReference type="PANTHER" id="PTHR23354:SF130">
    <property type="entry name" value="RESTRICTION OF TELOMERE CAPPING PROTEIN 5"/>
    <property type="match status" value="1"/>
</dbReference>
<keyword evidence="9" id="KW-1185">Reference proteome</keyword>
<evidence type="ECO:0000259" key="7">
    <source>
        <dbReference type="PROSITE" id="PS51886"/>
    </source>
</evidence>
<comment type="function">
    <text evidence="1">May be involved in a process influencing telomere capping.</text>
</comment>
<dbReference type="GO" id="GO:0005737">
    <property type="term" value="C:cytoplasm"/>
    <property type="evidence" value="ECO:0007669"/>
    <property type="project" value="UniProtKB-SubCell"/>
</dbReference>
<keyword evidence="5" id="KW-0963">Cytoplasm</keyword>
<feature type="region of interest" description="Disordered" evidence="6">
    <location>
        <begin position="406"/>
        <end position="440"/>
    </location>
</feature>
<dbReference type="EMBL" id="JAVHNS010000002">
    <property type="protein sequence ID" value="KAK6361833.1"/>
    <property type="molecule type" value="Genomic_DNA"/>
</dbReference>
<evidence type="ECO:0000256" key="2">
    <source>
        <dbReference type="ARBA" id="ARBA00004496"/>
    </source>
</evidence>
<comment type="similarity">
    <text evidence="3">Belongs to the RTC5 family.</text>
</comment>
<feature type="compositionally biased region" description="Low complexity" evidence="6">
    <location>
        <begin position="176"/>
        <end position="186"/>
    </location>
</feature>
<reference evidence="8 9" key="1">
    <citation type="submission" date="2019-10" db="EMBL/GenBank/DDBJ databases">
        <authorList>
            <person name="Palmer J.M."/>
        </authorList>
    </citation>
    <scope>NUCLEOTIDE SEQUENCE [LARGE SCALE GENOMIC DNA]</scope>
    <source>
        <strain evidence="8 9">TWF730</strain>
    </source>
</reference>
<dbReference type="GO" id="GO:0005634">
    <property type="term" value="C:nucleus"/>
    <property type="evidence" value="ECO:0007669"/>
    <property type="project" value="TreeGrafter"/>
</dbReference>
<evidence type="ECO:0000256" key="6">
    <source>
        <dbReference type="SAM" id="MobiDB-lite"/>
    </source>
</evidence>
<evidence type="ECO:0000313" key="9">
    <source>
        <dbReference type="Proteomes" id="UP001373714"/>
    </source>
</evidence>
<feature type="region of interest" description="Disordered" evidence="6">
    <location>
        <begin position="155"/>
        <end position="187"/>
    </location>
</feature>
<dbReference type="GO" id="GO:0006979">
    <property type="term" value="P:response to oxidative stress"/>
    <property type="evidence" value="ECO:0007669"/>
    <property type="project" value="TreeGrafter"/>
</dbReference>
<gene>
    <name evidence="8" type="primary">RTC5_1</name>
    <name evidence="8" type="ORF">TWF730_005547</name>
</gene>
<accession>A0AAV9VJ34</accession>
<dbReference type="SMART" id="SM00584">
    <property type="entry name" value="TLDc"/>
    <property type="match status" value="1"/>
</dbReference>
<proteinExistence type="inferred from homology"/>
<dbReference type="PROSITE" id="PS51886">
    <property type="entry name" value="TLDC"/>
    <property type="match status" value="1"/>
</dbReference>
<organism evidence="8 9">
    <name type="scientific">Orbilia blumenaviensis</name>
    <dbReference type="NCBI Taxonomy" id="1796055"/>
    <lineage>
        <taxon>Eukaryota</taxon>
        <taxon>Fungi</taxon>
        <taxon>Dikarya</taxon>
        <taxon>Ascomycota</taxon>
        <taxon>Pezizomycotina</taxon>
        <taxon>Orbiliomycetes</taxon>
        <taxon>Orbiliales</taxon>
        <taxon>Orbiliaceae</taxon>
        <taxon>Orbilia</taxon>
    </lineage>
</organism>
<evidence type="ECO:0000313" key="8">
    <source>
        <dbReference type="EMBL" id="KAK6361833.1"/>
    </source>
</evidence>
<dbReference type="AlphaFoldDB" id="A0AAV9VJ34"/>
<comment type="caution">
    <text evidence="8">The sequence shown here is derived from an EMBL/GenBank/DDBJ whole genome shotgun (WGS) entry which is preliminary data.</text>
</comment>